<evidence type="ECO:0000256" key="1">
    <source>
        <dbReference type="SAM" id="MobiDB-lite"/>
    </source>
</evidence>
<protein>
    <submittedName>
        <fullName evidence="2">Uncharacterized protein</fullName>
    </submittedName>
</protein>
<evidence type="ECO:0000313" key="2">
    <source>
        <dbReference type="EMBL" id="KAL0908241.1"/>
    </source>
</evidence>
<comment type="caution">
    <text evidence="2">The sequence shown here is derived from an EMBL/GenBank/DDBJ whole genome shotgun (WGS) entry which is preliminary data.</text>
</comment>
<sequence>MHGSSGYLFEIHKYFPAGTEQIYRIWPKKRTEGSYLHSRRAPVVTSDPAEKGTSSRKVSWASARSKGGRGDLASVVGGVIEGSSIGMEE</sequence>
<accession>A0ABD0UDB2</accession>
<feature type="region of interest" description="Disordered" evidence="1">
    <location>
        <begin position="37"/>
        <end position="70"/>
    </location>
</feature>
<reference evidence="2 3" key="1">
    <citation type="journal article" date="2024" name="Plant Biotechnol. J.">
        <title>Dendrobium thyrsiflorum genome and its molecular insights into genes involved in important horticultural traits.</title>
        <authorList>
            <person name="Chen B."/>
            <person name="Wang J.Y."/>
            <person name="Zheng P.J."/>
            <person name="Li K.L."/>
            <person name="Liang Y.M."/>
            <person name="Chen X.F."/>
            <person name="Zhang C."/>
            <person name="Zhao X."/>
            <person name="He X."/>
            <person name="Zhang G.Q."/>
            <person name="Liu Z.J."/>
            <person name="Xu Q."/>
        </authorList>
    </citation>
    <scope>NUCLEOTIDE SEQUENCE [LARGE SCALE GENOMIC DNA]</scope>
    <source>
        <strain evidence="2">GZMU011</strain>
    </source>
</reference>
<dbReference type="EMBL" id="JANQDX010000017">
    <property type="protein sequence ID" value="KAL0908241.1"/>
    <property type="molecule type" value="Genomic_DNA"/>
</dbReference>
<gene>
    <name evidence="2" type="ORF">M5K25_022726</name>
</gene>
<organism evidence="2 3">
    <name type="scientific">Dendrobium thyrsiflorum</name>
    <name type="common">Pinecone-like raceme dendrobium</name>
    <name type="synonym">Orchid</name>
    <dbReference type="NCBI Taxonomy" id="117978"/>
    <lineage>
        <taxon>Eukaryota</taxon>
        <taxon>Viridiplantae</taxon>
        <taxon>Streptophyta</taxon>
        <taxon>Embryophyta</taxon>
        <taxon>Tracheophyta</taxon>
        <taxon>Spermatophyta</taxon>
        <taxon>Magnoliopsida</taxon>
        <taxon>Liliopsida</taxon>
        <taxon>Asparagales</taxon>
        <taxon>Orchidaceae</taxon>
        <taxon>Epidendroideae</taxon>
        <taxon>Malaxideae</taxon>
        <taxon>Dendrobiinae</taxon>
        <taxon>Dendrobium</taxon>
    </lineage>
</organism>
<name>A0ABD0UDB2_DENTH</name>
<dbReference type="AlphaFoldDB" id="A0ABD0UDB2"/>
<keyword evidence="3" id="KW-1185">Reference proteome</keyword>
<proteinExistence type="predicted"/>
<evidence type="ECO:0000313" key="3">
    <source>
        <dbReference type="Proteomes" id="UP001552299"/>
    </source>
</evidence>
<dbReference type="Proteomes" id="UP001552299">
    <property type="component" value="Unassembled WGS sequence"/>
</dbReference>